<gene>
    <name evidence="1" type="ORF">OXU80_26975</name>
</gene>
<keyword evidence="2" id="KW-1185">Reference proteome</keyword>
<dbReference type="EMBL" id="CP113520">
    <property type="protein sequence ID" value="WAJ28411.1"/>
    <property type="molecule type" value="Genomic_DNA"/>
</dbReference>
<sequence length="790" mass="86052">MTFGSSDKVLSAVLASLSDQDKIELLNGDGLWRTKANYDLNIPEIVMTDGAHGVRYSITQMENGGDERGSLRDFLAIVNQTAQGRGNATVGLTRPATCFPNGNLLGCSWDVDLARDLGAALAAECQHFGIHLLLGPGINIRRTPLAGRSYEYYSEDPVLTGDLAAGFIDGLQENGVGAALKHFACNNSEIERTTMSSDVEPRALREIYLAGFERAIRKSRPWTVMSSYNRINGEQASASPGLLTAILRDEWGYDGVVLSDWHGIKDRPASLLAGNDLDMPESRRRREDALAAIADGTLPRHVVDRSVVRVLRLIEKAKAGERPGSTCDFERHHLLARRAALESIVLLKNHEAALPLDTASPSEILVVGREALEPSIQGSGSATTNPTRVDGPLEEIVRHAGQNVRVRHLEGPLDADDRAGIEATVAAALEADSVIVFAGTPSDGDGEASDRRDLRLASGQDPLITRLVESGRRVVVVLTMPDAVEMPWIDGVHAVLASFFPGQGGGQAIAAILFGEANPSGKLSVTFPRKLGDVPGIHSYPGENGRHAYSEGIFVGYRSYDLREIEPLFPFGHGLSFTRFEYEDLVLDAEEVGAGRSVNVSLTVRNAGTREGREIVQLYLAPHRPGLRRPPRELKGFAKVALEPGQTCRVELRLEPRDFLHFDAASGGWCLDAEGFRVEVGASSRDIRLTRTLRCIVDSRPRRRLTTDTQPKYLLENPQAVAAVSKLLSTRLAISEDEAVRVLELTRTWFLGVHQALSWYIGDDLSVDEFQALLDRVNGDAHDAPSESAR</sequence>
<organism evidence="1 2">
    <name type="scientific">Antarcticirhabdus aurantiaca</name>
    <dbReference type="NCBI Taxonomy" id="2606717"/>
    <lineage>
        <taxon>Bacteria</taxon>
        <taxon>Pseudomonadati</taxon>
        <taxon>Pseudomonadota</taxon>
        <taxon>Alphaproteobacteria</taxon>
        <taxon>Hyphomicrobiales</taxon>
        <taxon>Aurantimonadaceae</taxon>
        <taxon>Antarcticirhabdus</taxon>
    </lineage>
</organism>
<accession>A0ACD4NNZ1</accession>
<name>A0ACD4NNZ1_9HYPH</name>
<protein>
    <submittedName>
        <fullName evidence="1">Glycoside hydrolase family 3 C-terminal domain-containing protein</fullName>
    </submittedName>
</protein>
<proteinExistence type="predicted"/>
<evidence type="ECO:0000313" key="1">
    <source>
        <dbReference type="EMBL" id="WAJ28411.1"/>
    </source>
</evidence>
<keyword evidence="1" id="KW-0378">Hydrolase</keyword>
<evidence type="ECO:0000313" key="2">
    <source>
        <dbReference type="Proteomes" id="UP001163223"/>
    </source>
</evidence>
<reference evidence="1" key="1">
    <citation type="submission" date="2022-11" db="EMBL/GenBank/DDBJ databases">
        <title>beta-Carotene-producing bacterium, Jeongeuplla avenae sp. nov., alleviates the salt stress of Arabidopsis seedlings.</title>
        <authorList>
            <person name="Jiang L."/>
            <person name="Lee J."/>
        </authorList>
    </citation>
    <scope>NUCLEOTIDE SEQUENCE</scope>
    <source>
        <strain evidence="1">DY_R2A_6</strain>
    </source>
</reference>
<dbReference type="Proteomes" id="UP001163223">
    <property type="component" value="Chromosome"/>
</dbReference>